<proteinExistence type="predicted"/>
<dbReference type="InterPro" id="IPR053148">
    <property type="entry name" value="PD-DEXK-like_domain"/>
</dbReference>
<dbReference type="EMBL" id="DVHC01000035">
    <property type="protein sequence ID" value="HIR59067.1"/>
    <property type="molecule type" value="Genomic_DNA"/>
</dbReference>
<dbReference type="InterPro" id="IPR009362">
    <property type="entry name" value="YhcG_C"/>
</dbReference>
<reference evidence="3" key="2">
    <citation type="journal article" date="2021" name="PeerJ">
        <title>Extensive microbial diversity within the chicken gut microbiome revealed by metagenomics and culture.</title>
        <authorList>
            <person name="Gilroy R."/>
            <person name="Ravi A."/>
            <person name="Getino M."/>
            <person name="Pursley I."/>
            <person name="Horton D.L."/>
            <person name="Alikhan N.F."/>
            <person name="Baker D."/>
            <person name="Gharbi K."/>
            <person name="Hall N."/>
            <person name="Watson M."/>
            <person name="Adriaenssens E.M."/>
            <person name="Foster-Nyarko E."/>
            <person name="Jarju S."/>
            <person name="Secka A."/>
            <person name="Antonio M."/>
            <person name="Oren A."/>
            <person name="Chaudhuri R.R."/>
            <person name="La Ragione R."/>
            <person name="Hildebrand F."/>
            <person name="Pallen M.J."/>
        </authorList>
    </citation>
    <scope>NUCLEOTIDE SEQUENCE</scope>
    <source>
        <strain evidence="3">CHK184-20233</strain>
    </source>
</reference>
<comment type="caution">
    <text evidence="3">The sequence shown here is derived from an EMBL/GenBank/DDBJ whole genome shotgun (WGS) entry which is preliminary data.</text>
</comment>
<dbReference type="Pfam" id="PF17761">
    <property type="entry name" value="DUF1016_N"/>
    <property type="match status" value="1"/>
</dbReference>
<sequence length="335" mass="39539">MLDKSFQEIYNNIKNDVKSTQLKVMTNANADLVNLYYRIGKTINENYTWGNKFVENLALELKLTFPNLKGFSVRNLNYMKAFYNEYKNDNEFLQLVAKLPWKHNITLMQKVKDKNIRKWYIEKCLEEGWSDSILVYQIDTDLYNRQVKNVKHNNFKVTLKENSDLANNIMKEPYVFDLIELTEDYKERELENKMLERLKNVLLELGSGFSFVGNQYKITVGDEDFYIDLLFYHIKLKCYIAVELKVGKFKPEFGSKMGFYLTALDEQVKDDNDNPSIGIILCSSKNNQIVDYTLKYINKPVGVSEYKIFNELPDNLLKDFPTEDEINLYMDIDEE</sequence>
<dbReference type="AlphaFoldDB" id="A0A9D1DU41"/>
<protein>
    <submittedName>
        <fullName evidence="3">DUF1016 family protein</fullName>
    </submittedName>
</protein>
<dbReference type="InterPro" id="IPR041527">
    <property type="entry name" value="YhcG_N"/>
</dbReference>
<evidence type="ECO:0000259" key="2">
    <source>
        <dbReference type="Pfam" id="PF17761"/>
    </source>
</evidence>
<dbReference type="Gene3D" id="3.40.1350.10">
    <property type="match status" value="1"/>
</dbReference>
<dbReference type="Pfam" id="PF06250">
    <property type="entry name" value="YhcG_C"/>
    <property type="match status" value="1"/>
</dbReference>
<evidence type="ECO:0000313" key="4">
    <source>
        <dbReference type="Proteomes" id="UP000824232"/>
    </source>
</evidence>
<evidence type="ECO:0000313" key="3">
    <source>
        <dbReference type="EMBL" id="HIR59067.1"/>
    </source>
</evidence>
<dbReference type="PANTHER" id="PTHR30547">
    <property type="entry name" value="UNCHARACTERIZED PROTEIN YHCG-RELATED"/>
    <property type="match status" value="1"/>
</dbReference>
<accession>A0A9D1DU41</accession>
<feature type="domain" description="YhcG PDDEXK nuclease" evidence="1">
    <location>
        <begin position="168"/>
        <end position="319"/>
    </location>
</feature>
<dbReference type="GO" id="GO:0003676">
    <property type="term" value="F:nucleic acid binding"/>
    <property type="evidence" value="ECO:0007669"/>
    <property type="project" value="InterPro"/>
</dbReference>
<name>A0A9D1DU41_9FIRM</name>
<organism evidence="3 4">
    <name type="scientific">Candidatus Onthousia excrementipullorum</name>
    <dbReference type="NCBI Taxonomy" id="2840884"/>
    <lineage>
        <taxon>Bacteria</taxon>
        <taxon>Bacillati</taxon>
        <taxon>Bacillota</taxon>
        <taxon>Bacilli</taxon>
        <taxon>Candidatus Onthousia</taxon>
    </lineage>
</organism>
<dbReference type="Proteomes" id="UP000824232">
    <property type="component" value="Unassembled WGS sequence"/>
</dbReference>
<feature type="domain" description="YhcG N-terminal" evidence="2">
    <location>
        <begin position="12"/>
        <end position="145"/>
    </location>
</feature>
<reference evidence="3" key="1">
    <citation type="submission" date="2020-10" db="EMBL/GenBank/DDBJ databases">
        <authorList>
            <person name="Gilroy R."/>
        </authorList>
    </citation>
    <scope>NUCLEOTIDE SEQUENCE</scope>
    <source>
        <strain evidence="3">CHK184-20233</strain>
    </source>
</reference>
<dbReference type="PANTHER" id="PTHR30547:SF5">
    <property type="entry name" value="NUCLEASE YHCG-RELATED"/>
    <property type="match status" value="1"/>
</dbReference>
<gene>
    <name evidence="3" type="ORF">IAB38_03360</name>
</gene>
<dbReference type="InterPro" id="IPR011856">
    <property type="entry name" value="tRNA_endonuc-like_dom_sf"/>
</dbReference>
<evidence type="ECO:0000259" key="1">
    <source>
        <dbReference type="Pfam" id="PF06250"/>
    </source>
</evidence>